<dbReference type="RefSeq" id="WP_088594510.1">
    <property type="nucleotide sequence ID" value="NZ_CP022022.1"/>
</dbReference>
<dbReference type="KEGG" id="capn:CBG49_11020"/>
<evidence type="ECO:0000313" key="2">
    <source>
        <dbReference type="Proteomes" id="UP000197007"/>
    </source>
</evidence>
<dbReference type="Proteomes" id="UP000197007">
    <property type="component" value="Chromosome"/>
</dbReference>
<accession>A0A1Z4BQQ4</accession>
<keyword evidence="2" id="KW-1185">Reference proteome</keyword>
<dbReference type="EMBL" id="CP022022">
    <property type="protein sequence ID" value="ASF43562.1"/>
    <property type="molecule type" value="Genomic_DNA"/>
</dbReference>
<name>A0A1Z4BQQ4_9FLAO</name>
<dbReference type="AlphaFoldDB" id="A0A1Z4BQQ4"/>
<sequence length="163" mass="19268">MENILFLEALKALQWNISTDKLPDNFRVEDIANGRMQYTPKEFQEFINLFSVCANQEDTVWFLSAKDYQNTDESAFDWNEFEKQSLEYAENDNERNKVSEFWKAHLPFLISVKNGYEYLAIGIAKHNLGNIYRGYEPIYEETEFIASSFSEFKQQYINNCTAF</sequence>
<proteinExistence type="predicted"/>
<evidence type="ECO:0000313" key="1">
    <source>
        <dbReference type="EMBL" id="ASF43562.1"/>
    </source>
</evidence>
<protein>
    <submittedName>
        <fullName evidence="1">SMI1/KNR4 family protein</fullName>
    </submittedName>
</protein>
<organism evidence="1 2">
    <name type="scientific">Capnocytophaga endodontalis</name>
    <dbReference type="NCBI Taxonomy" id="2708117"/>
    <lineage>
        <taxon>Bacteria</taxon>
        <taxon>Pseudomonadati</taxon>
        <taxon>Bacteroidota</taxon>
        <taxon>Flavobacteriia</taxon>
        <taxon>Flavobacteriales</taxon>
        <taxon>Flavobacteriaceae</taxon>
        <taxon>Capnocytophaga</taxon>
    </lineage>
</organism>
<reference evidence="2" key="1">
    <citation type="submission" date="2017-06" db="EMBL/GenBank/DDBJ databases">
        <title>Complete genome sequence of Capnocytophaga sp. KCOM 1579 (=ChDC OS43) isolated from a human refractory periapical abscess lesion.</title>
        <authorList>
            <person name="Kook J.-K."/>
            <person name="Park S.-N."/>
            <person name="Lim Y.K."/>
            <person name="Roh H."/>
        </authorList>
    </citation>
    <scope>NUCLEOTIDE SEQUENCE [LARGE SCALE GENOMIC DNA]</scope>
    <source>
        <strain evidence="2">ChDC OS43</strain>
    </source>
</reference>
<gene>
    <name evidence="1" type="ORF">CBG49_11020</name>
</gene>